<dbReference type="Pfam" id="PF01381">
    <property type="entry name" value="HTH_3"/>
    <property type="match status" value="1"/>
</dbReference>
<dbReference type="PANTHER" id="PTHR46558:SF11">
    <property type="entry name" value="HTH-TYPE TRANSCRIPTIONAL REGULATOR XRE"/>
    <property type="match status" value="1"/>
</dbReference>
<evidence type="ECO:0000313" key="3">
    <source>
        <dbReference type="EMBL" id="QCI59059.2"/>
    </source>
</evidence>
<dbReference type="Gene3D" id="1.10.260.40">
    <property type="entry name" value="lambda repressor-like DNA-binding domains"/>
    <property type="match status" value="1"/>
</dbReference>
<sequence length="355" mass="39283">MQIHEIIRTRRTALGLTQEQLAGKLGVSAPAVNKWERGNSYPDITLLPVLARTLRVDLNTLLSFREDLTETEIAEFLNRLYEVSRTDGCGAAFSLAEEKLRQFPNSDALAYSAAGLLEGLLTLFPGTDETARPGREDFVAGLYEQAAQSADPKIREWATYTVASRCIARGDLDRAEALLDQISNTHRDKREVLSALRRKQGRTEEAWTLLERELFDRAHGIQTTLLSLIEMAQAEGDRQRAQGFCDAARRAGEALDLSDYAVLSAPFQLAAAEQDGPAALDLLDRLLHSLTVPWDLSASPLYRHLATKEAAGEAQSVLLEPLLDQVEADPDCAFLREIPEYGTMVEKYRRAADGA</sequence>
<protein>
    <submittedName>
        <fullName evidence="3">Helix-turn-helix domain-containing protein</fullName>
    </submittedName>
</protein>
<name>A0A856HZ72_9FIRM</name>
<dbReference type="EMBL" id="CP034413">
    <property type="protein sequence ID" value="QCI59059.2"/>
    <property type="molecule type" value="Genomic_DNA"/>
</dbReference>
<accession>A0A856HZ72</accession>
<keyword evidence="1" id="KW-0238">DNA-binding</keyword>
<dbReference type="PANTHER" id="PTHR46558">
    <property type="entry name" value="TRACRIPTIONAL REGULATORY PROTEIN-RELATED-RELATED"/>
    <property type="match status" value="1"/>
</dbReference>
<keyword evidence="4" id="KW-1185">Reference proteome</keyword>
<dbReference type="SMART" id="SM00530">
    <property type="entry name" value="HTH_XRE"/>
    <property type="match status" value="1"/>
</dbReference>
<dbReference type="InterPro" id="IPR001387">
    <property type="entry name" value="Cro/C1-type_HTH"/>
</dbReference>
<proteinExistence type="predicted"/>
<evidence type="ECO:0000259" key="2">
    <source>
        <dbReference type="PROSITE" id="PS50943"/>
    </source>
</evidence>
<evidence type="ECO:0000313" key="4">
    <source>
        <dbReference type="Proteomes" id="UP000298642"/>
    </source>
</evidence>
<dbReference type="RefSeq" id="WP_158629722.1">
    <property type="nucleotide sequence ID" value="NZ_CP034413.3"/>
</dbReference>
<dbReference type="InterPro" id="IPR010982">
    <property type="entry name" value="Lambda_DNA-bd_dom_sf"/>
</dbReference>
<dbReference type="GO" id="GO:0003677">
    <property type="term" value="F:DNA binding"/>
    <property type="evidence" value="ECO:0007669"/>
    <property type="project" value="UniProtKB-KW"/>
</dbReference>
<dbReference type="Proteomes" id="UP000298642">
    <property type="component" value="Chromosome"/>
</dbReference>
<dbReference type="PROSITE" id="PS50943">
    <property type="entry name" value="HTH_CROC1"/>
    <property type="match status" value="1"/>
</dbReference>
<dbReference type="SUPFAM" id="SSF47413">
    <property type="entry name" value="lambda repressor-like DNA-binding domains"/>
    <property type="match status" value="1"/>
</dbReference>
<dbReference type="KEGG" id="obj:EIO64_07360"/>
<organism evidence="3 4">
    <name type="scientific">Dysosmobacter welbionis</name>
    <dbReference type="NCBI Taxonomy" id="2093857"/>
    <lineage>
        <taxon>Bacteria</taxon>
        <taxon>Bacillati</taxon>
        <taxon>Bacillota</taxon>
        <taxon>Clostridia</taxon>
        <taxon>Eubacteriales</taxon>
        <taxon>Oscillospiraceae</taxon>
        <taxon>Dysosmobacter</taxon>
    </lineage>
</organism>
<dbReference type="AlphaFoldDB" id="A0A856HZ72"/>
<reference evidence="4" key="1">
    <citation type="submission" date="2018-12" db="EMBL/GenBank/DDBJ databases">
        <title>Dusodibacter welbiota gen. nov., sp. nov., isolated from human faeces and emended description of the Oscillibacter genus.</title>
        <authorList>
            <person name="Le Roy T."/>
            <person name="Van der Smissen P."/>
            <person name="Delzenne N."/>
            <person name="Muccioli G."/>
            <person name="Collet J.F."/>
            <person name="Cani P.D."/>
        </authorList>
    </citation>
    <scope>NUCLEOTIDE SEQUENCE [LARGE SCALE GENOMIC DNA]</scope>
    <source>
        <strain evidence="4">J115</strain>
    </source>
</reference>
<feature type="domain" description="HTH cro/C1-type" evidence="2">
    <location>
        <begin position="7"/>
        <end position="61"/>
    </location>
</feature>
<evidence type="ECO:0000256" key="1">
    <source>
        <dbReference type="ARBA" id="ARBA00023125"/>
    </source>
</evidence>
<dbReference type="CDD" id="cd00093">
    <property type="entry name" value="HTH_XRE"/>
    <property type="match status" value="1"/>
</dbReference>
<gene>
    <name evidence="3" type="ORF">EIO64_07360</name>
</gene>